<proteinExistence type="predicted"/>
<keyword evidence="3" id="KW-1185">Reference proteome</keyword>
<dbReference type="EMBL" id="WOSW01000020">
    <property type="protein sequence ID" value="NHO33094.1"/>
    <property type="molecule type" value="Genomic_DNA"/>
</dbReference>
<gene>
    <name evidence="2" type="ORF">GOB84_11090</name>
</gene>
<dbReference type="RefSeq" id="WP_173577620.1">
    <property type="nucleotide sequence ID" value="NZ_WOSW01000020.1"/>
</dbReference>
<dbReference type="Pfam" id="PF01609">
    <property type="entry name" value="DDE_Tnp_1"/>
    <property type="match status" value="1"/>
</dbReference>
<evidence type="ECO:0000313" key="2">
    <source>
        <dbReference type="EMBL" id="NHO33094.1"/>
    </source>
</evidence>
<dbReference type="InterPro" id="IPR002559">
    <property type="entry name" value="Transposase_11"/>
</dbReference>
<comment type="caution">
    <text evidence="2">The sequence shown here is derived from an EMBL/GenBank/DDBJ whole genome shotgun (WGS) entry which is preliminary data.</text>
</comment>
<dbReference type="PANTHER" id="PTHR30007:SF0">
    <property type="entry name" value="TRANSPOSASE"/>
    <property type="match status" value="1"/>
</dbReference>
<sequence length="43" mass="5115">LPRRWVVERTFAWLGRCRRLAKDWEQSIASSTAWTLTARHCQA</sequence>
<dbReference type="PANTHER" id="PTHR30007">
    <property type="entry name" value="PHP DOMAIN PROTEIN"/>
    <property type="match status" value="1"/>
</dbReference>
<reference evidence="2 3" key="1">
    <citation type="journal article" date="2020" name="Int. J. Syst. Evol. Microbiol.">
        <title>Novel acetic acid bacteria from cider fermentations: Acetobacter conturbans sp. nov. and Acetobacter fallax sp. nov.</title>
        <authorList>
            <person name="Sombolestani A.S."/>
            <person name="Cleenwerck I."/>
            <person name="Cnockaert M."/>
            <person name="Borremans W."/>
            <person name="Wieme A.D."/>
            <person name="De Vuyst L."/>
            <person name="Vandamme P."/>
        </authorList>
    </citation>
    <scope>NUCLEOTIDE SEQUENCE [LARGE SCALE GENOMIC DNA]</scope>
    <source>
        <strain evidence="2 3">LMG 1637</strain>
    </source>
</reference>
<accession>A0ABX0K9N2</accession>
<organism evidence="2 3">
    <name type="scientific">Acetobacter fallax</name>
    <dbReference type="NCBI Taxonomy" id="1737473"/>
    <lineage>
        <taxon>Bacteria</taxon>
        <taxon>Pseudomonadati</taxon>
        <taxon>Pseudomonadota</taxon>
        <taxon>Alphaproteobacteria</taxon>
        <taxon>Acetobacterales</taxon>
        <taxon>Acetobacteraceae</taxon>
        <taxon>Acetobacter</taxon>
    </lineage>
</organism>
<evidence type="ECO:0000313" key="3">
    <source>
        <dbReference type="Proteomes" id="UP000615326"/>
    </source>
</evidence>
<evidence type="ECO:0000259" key="1">
    <source>
        <dbReference type="Pfam" id="PF01609"/>
    </source>
</evidence>
<feature type="domain" description="Transposase IS4-like" evidence="1">
    <location>
        <begin position="2"/>
        <end position="38"/>
    </location>
</feature>
<dbReference type="Proteomes" id="UP000615326">
    <property type="component" value="Unassembled WGS sequence"/>
</dbReference>
<protein>
    <submittedName>
        <fullName evidence="2">Transposase</fullName>
    </submittedName>
</protein>
<feature type="non-terminal residue" evidence="2">
    <location>
        <position position="1"/>
    </location>
</feature>
<name>A0ABX0K9N2_9PROT</name>